<proteinExistence type="predicted"/>
<evidence type="ECO:0000256" key="1">
    <source>
        <dbReference type="SAM" id="MobiDB-lite"/>
    </source>
</evidence>
<evidence type="ECO:0000313" key="3">
    <source>
        <dbReference type="Proteomes" id="UP001066276"/>
    </source>
</evidence>
<sequence length="73" mass="7647">MSRTASGESALRCQRNLQPPPGDFTHQFTHPLVPVAGTATLLQQPDMANTESAAVNPGGKPTSQPREAAPPRG</sequence>
<protein>
    <submittedName>
        <fullName evidence="2">Uncharacterized protein</fullName>
    </submittedName>
</protein>
<evidence type="ECO:0000313" key="2">
    <source>
        <dbReference type="EMBL" id="KAJ1122444.1"/>
    </source>
</evidence>
<feature type="region of interest" description="Disordered" evidence="1">
    <location>
        <begin position="1"/>
        <end position="29"/>
    </location>
</feature>
<keyword evidence="3" id="KW-1185">Reference proteome</keyword>
<comment type="caution">
    <text evidence="2">The sequence shown here is derived from an EMBL/GenBank/DDBJ whole genome shotgun (WGS) entry which is preliminary data.</text>
</comment>
<dbReference type="Proteomes" id="UP001066276">
    <property type="component" value="Chromosome 7"/>
</dbReference>
<gene>
    <name evidence="2" type="ORF">NDU88_000931</name>
</gene>
<reference evidence="2" key="1">
    <citation type="journal article" date="2022" name="bioRxiv">
        <title>Sequencing and chromosome-scale assembly of the giantPleurodeles waltlgenome.</title>
        <authorList>
            <person name="Brown T."/>
            <person name="Elewa A."/>
            <person name="Iarovenko S."/>
            <person name="Subramanian E."/>
            <person name="Araus A.J."/>
            <person name="Petzold A."/>
            <person name="Susuki M."/>
            <person name="Suzuki K.-i.T."/>
            <person name="Hayashi T."/>
            <person name="Toyoda A."/>
            <person name="Oliveira C."/>
            <person name="Osipova E."/>
            <person name="Leigh N.D."/>
            <person name="Simon A."/>
            <person name="Yun M.H."/>
        </authorList>
    </citation>
    <scope>NUCLEOTIDE SEQUENCE</scope>
    <source>
        <strain evidence="2">20211129_DDA</strain>
        <tissue evidence="2">Liver</tissue>
    </source>
</reference>
<feature type="region of interest" description="Disordered" evidence="1">
    <location>
        <begin position="44"/>
        <end position="73"/>
    </location>
</feature>
<dbReference type="EMBL" id="JANPWB010000011">
    <property type="protein sequence ID" value="KAJ1122444.1"/>
    <property type="molecule type" value="Genomic_DNA"/>
</dbReference>
<dbReference type="AlphaFoldDB" id="A0AAV7P3Y1"/>
<accession>A0AAV7P3Y1</accession>
<name>A0AAV7P3Y1_PLEWA</name>
<feature type="compositionally biased region" description="Polar residues" evidence="1">
    <location>
        <begin position="44"/>
        <end position="53"/>
    </location>
</feature>
<organism evidence="2 3">
    <name type="scientific">Pleurodeles waltl</name>
    <name type="common">Iberian ribbed newt</name>
    <dbReference type="NCBI Taxonomy" id="8319"/>
    <lineage>
        <taxon>Eukaryota</taxon>
        <taxon>Metazoa</taxon>
        <taxon>Chordata</taxon>
        <taxon>Craniata</taxon>
        <taxon>Vertebrata</taxon>
        <taxon>Euteleostomi</taxon>
        <taxon>Amphibia</taxon>
        <taxon>Batrachia</taxon>
        <taxon>Caudata</taxon>
        <taxon>Salamandroidea</taxon>
        <taxon>Salamandridae</taxon>
        <taxon>Pleurodelinae</taxon>
        <taxon>Pleurodeles</taxon>
    </lineage>
</organism>